<feature type="compositionally biased region" description="Basic and acidic residues" evidence="17">
    <location>
        <begin position="398"/>
        <end position="411"/>
    </location>
</feature>
<evidence type="ECO:0000256" key="2">
    <source>
        <dbReference type="ARBA" id="ARBA00004141"/>
    </source>
</evidence>
<evidence type="ECO:0000256" key="14">
    <source>
        <dbReference type="ARBA" id="ARBA00023049"/>
    </source>
</evidence>
<evidence type="ECO:0000256" key="15">
    <source>
        <dbReference type="ARBA" id="ARBA00023136"/>
    </source>
</evidence>
<evidence type="ECO:0000256" key="6">
    <source>
        <dbReference type="ARBA" id="ARBA00022692"/>
    </source>
</evidence>
<protein>
    <submittedName>
        <fullName evidence="19">ATP-dependent zinc metalloprotease FtsH</fullName>
    </submittedName>
</protein>
<dbReference type="Pfam" id="PF01434">
    <property type="entry name" value="Peptidase_M41"/>
    <property type="match status" value="1"/>
</dbReference>
<accession>A0A4V0Z8Z7</accession>
<keyword evidence="13" id="KW-1133">Transmembrane helix</keyword>
<dbReference type="InterPro" id="IPR041569">
    <property type="entry name" value="AAA_lid_3"/>
</dbReference>
<dbReference type="PANTHER" id="PTHR23076">
    <property type="entry name" value="METALLOPROTEASE M41 FTSH"/>
    <property type="match status" value="1"/>
</dbReference>
<dbReference type="PANTHER" id="PTHR23076:SF97">
    <property type="entry name" value="ATP-DEPENDENT ZINC METALLOPROTEASE YME1L1"/>
    <property type="match status" value="1"/>
</dbReference>
<dbReference type="GO" id="GO:0004176">
    <property type="term" value="F:ATP-dependent peptidase activity"/>
    <property type="evidence" value="ECO:0007669"/>
    <property type="project" value="InterPro"/>
</dbReference>
<proteinExistence type="inferred from homology"/>
<dbReference type="GO" id="GO:0016887">
    <property type="term" value="F:ATP hydrolysis activity"/>
    <property type="evidence" value="ECO:0007669"/>
    <property type="project" value="InterPro"/>
</dbReference>
<dbReference type="SUPFAM" id="SSF140990">
    <property type="entry name" value="FtsH protease domain-like"/>
    <property type="match status" value="1"/>
</dbReference>
<keyword evidence="11 16" id="KW-0067">ATP-binding</keyword>
<keyword evidence="10" id="KW-0862">Zinc</keyword>
<evidence type="ECO:0000256" key="1">
    <source>
        <dbReference type="ARBA" id="ARBA00001947"/>
    </source>
</evidence>
<dbReference type="Pfam" id="PF00004">
    <property type="entry name" value="AAA"/>
    <property type="match status" value="1"/>
</dbReference>
<dbReference type="GO" id="GO:0005524">
    <property type="term" value="F:ATP binding"/>
    <property type="evidence" value="ECO:0007669"/>
    <property type="project" value="UniProtKB-KW"/>
</dbReference>
<evidence type="ECO:0000256" key="11">
    <source>
        <dbReference type="ARBA" id="ARBA00022840"/>
    </source>
</evidence>
<evidence type="ECO:0000256" key="5">
    <source>
        <dbReference type="ARBA" id="ARBA00022670"/>
    </source>
</evidence>
<dbReference type="AlphaFoldDB" id="A0A4V0Z8Z7"/>
<keyword evidence="5 19" id="KW-0645">Protease</keyword>
<keyword evidence="15" id="KW-0472">Membrane</keyword>
<keyword evidence="7" id="KW-0479">Metal-binding</keyword>
<dbReference type="GO" id="GO:0046872">
    <property type="term" value="F:metal ion binding"/>
    <property type="evidence" value="ECO:0007669"/>
    <property type="project" value="UniProtKB-KW"/>
</dbReference>
<evidence type="ECO:0000256" key="3">
    <source>
        <dbReference type="ARBA" id="ARBA00010044"/>
    </source>
</evidence>
<dbReference type="Gene3D" id="1.10.8.60">
    <property type="match status" value="1"/>
</dbReference>
<comment type="subcellular location">
    <subcellularLocation>
        <location evidence="2">Membrane</location>
        <topology evidence="2">Multi-pass membrane protein</topology>
    </subcellularLocation>
</comment>
<comment type="similarity">
    <text evidence="3">In the C-terminal section; belongs to the peptidase M41 family.</text>
</comment>
<evidence type="ECO:0000256" key="16">
    <source>
        <dbReference type="RuleBase" id="RU003651"/>
    </source>
</evidence>
<evidence type="ECO:0000256" key="17">
    <source>
        <dbReference type="SAM" id="MobiDB-lite"/>
    </source>
</evidence>
<keyword evidence="12" id="KW-0809">Transit peptide</keyword>
<feature type="region of interest" description="Disordered" evidence="17">
    <location>
        <begin position="397"/>
        <end position="431"/>
    </location>
</feature>
<dbReference type="CDD" id="cd19501">
    <property type="entry name" value="RecA-like_FtsH"/>
    <property type="match status" value="1"/>
</dbReference>
<dbReference type="InterPro" id="IPR003960">
    <property type="entry name" value="ATPase_AAA_CS"/>
</dbReference>
<keyword evidence="6" id="KW-0812">Transmembrane</keyword>
<sequence length="431" mass="47338">MTLGARITRGVLLEGPPGTGKTLLAKALAGEAGVPFYSASGSEFVEMYVGVGAARVRKLFKEAQNNAPCIVFIDEIDALGGKRSNSGEGGNSEKDQTLNQLITEMDGFNQNRGVIVVAATNRDDTLDPALLRPGRFDRTIQVYLPDVKAREAILKIHASNKKIDPLVDFSHLAKRTPGMNGAQLAAVLNEASLLAAKKQKAFITMDELEESVDKIYMGPAKKSLVIHEIERKMTAYHEAGHAVIVMKHPHSSEKVRTLTITPRGGALGYMWPTSDKEYFCNTEKQLTYNIVVALGGAAAEELFSKARTNGVYSDLKQATRTAFGMVAYSGMSPLGYINFEKCSEQTCYQVDQEIKKIVDEYYKQDKNILGKNKVLVEKITQALLDKDTLSQKEIYALDETKQPKAQKENSAKTKTKVGNKPNKNKLATVKK</sequence>
<dbReference type="EMBL" id="CP035949">
    <property type="protein sequence ID" value="QBF24006.1"/>
    <property type="molecule type" value="Genomic_DNA"/>
</dbReference>
<dbReference type="GO" id="GO:0005886">
    <property type="term" value="C:plasma membrane"/>
    <property type="evidence" value="ECO:0007669"/>
    <property type="project" value="TreeGrafter"/>
</dbReference>
<feature type="domain" description="AAA+ ATPase" evidence="18">
    <location>
        <begin position="7"/>
        <end position="146"/>
    </location>
</feature>
<dbReference type="Gene3D" id="3.40.50.300">
    <property type="entry name" value="P-loop containing nucleotide triphosphate hydrolases"/>
    <property type="match status" value="1"/>
</dbReference>
<name>A0A4V0Z8Z7_9MOLU</name>
<dbReference type="GO" id="GO:0006508">
    <property type="term" value="P:proteolysis"/>
    <property type="evidence" value="ECO:0007669"/>
    <property type="project" value="UniProtKB-KW"/>
</dbReference>
<evidence type="ECO:0000256" key="8">
    <source>
        <dbReference type="ARBA" id="ARBA00022741"/>
    </source>
</evidence>
<dbReference type="SMART" id="SM00382">
    <property type="entry name" value="AAA"/>
    <property type="match status" value="1"/>
</dbReference>
<organism evidence="19 20">
    <name type="scientific">'Catharanthus roseus' aster yellows phytoplasma</name>
    <dbReference type="NCBI Taxonomy" id="1193712"/>
    <lineage>
        <taxon>Bacteria</taxon>
        <taxon>Bacillati</taxon>
        <taxon>Mycoplasmatota</taxon>
        <taxon>Mollicutes</taxon>
        <taxon>Acholeplasmatales</taxon>
        <taxon>Acholeplasmataceae</taxon>
        <taxon>Candidatus Phytoplasma</taxon>
        <taxon>16SrI (Aster yellows group)</taxon>
    </lineage>
</organism>
<gene>
    <name evidence="19" type="primary">hflB</name>
    <name evidence="19" type="ORF">EXT02_02340</name>
</gene>
<dbReference type="PROSITE" id="PS00674">
    <property type="entry name" value="AAA"/>
    <property type="match status" value="1"/>
</dbReference>
<dbReference type="InterPro" id="IPR000642">
    <property type="entry name" value="Peptidase_M41"/>
</dbReference>
<dbReference type="InterPro" id="IPR003593">
    <property type="entry name" value="AAA+_ATPase"/>
</dbReference>
<dbReference type="InterPro" id="IPR037219">
    <property type="entry name" value="Peptidase_M41-like"/>
</dbReference>
<keyword evidence="9" id="KW-0378">Hydrolase</keyword>
<keyword evidence="8 16" id="KW-0547">Nucleotide-binding</keyword>
<dbReference type="GO" id="GO:0004222">
    <property type="term" value="F:metalloendopeptidase activity"/>
    <property type="evidence" value="ECO:0007669"/>
    <property type="project" value="InterPro"/>
</dbReference>
<evidence type="ECO:0000313" key="19">
    <source>
        <dbReference type="EMBL" id="QBF24006.1"/>
    </source>
</evidence>
<evidence type="ECO:0000256" key="9">
    <source>
        <dbReference type="ARBA" id="ARBA00022801"/>
    </source>
</evidence>
<evidence type="ECO:0000256" key="13">
    <source>
        <dbReference type="ARBA" id="ARBA00022989"/>
    </source>
</evidence>
<comment type="cofactor">
    <cofactor evidence="1">
        <name>Zn(2+)</name>
        <dbReference type="ChEBI" id="CHEBI:29105"/>
    </cofactor>
</comment>
<dbReference type="Pfam" id="PF17862">
    <property type="entry name" value="AAA_lid_3"/>
    <property type="match status" value="1"/>
</dbReference>
<keyword evidence="4" id="KW-1003">Cell membrane</keyword>
<dbReference type="FunFam" id="3.40.50.300:FF:000277">
    <property type="entry name" value="ATP-dependent zinc metalloprotease FtsH"/>
    <property type="match status" value="1"/>
</dbReference>
<reference evidence="19 20" key="1">
    <citation type="submission" date="2019-02" db="EMBL/GenBank/DDBJ databases">
        <title>Draft Genome Sequence of Maize Bushy Stunt-like Phytoplasma group 16SrI-B (Aster yellows) in South Africa.</title>
        <authorList>
            <person name="Coetzee B."/>
            <person name="Douglas-Smit N."/>
            <person name="Maree H.J."/>
            <person name="Burger J.T."/>
            <person name="Kruger K."/>
            <person name="Pietersen G."/>
        </authorList>
    </citation>
    <scope>NUCLEOTIDE SEQUENCE [LARGE SCALE GENOMIC DNA]</scope>
    <source>
        <strain evidence="19 20">De Villa</strain>
    </source>
</reference>
<dbReference type="InterPro" id="IPR003959">
    <property type="entry name" value="ATPase_AAA_core"/>
</dbReference>
<dbReference type="GO" id="GO:0030163">
    <property type="term" value="P:protein catabolic process"/>
    <property type="evidence" value="ECO:0007669"/>
    <property type="project" value="TreeGrafter"/>
</dbReference>
<evidence type="ECO:0000256" key="4">
    <source>
        <dbReference type="ARBA" id="ARBA00022475"/>
    </source>
</evidence>
<evidence type="ECO:0000256" key="7">
    <source>
        <dbReference type="ARBA" id="ARBA00022723"/>
    </source>
</evidence>
<evidence type="ECO:0000256" key="12">
    <source>
        <dbReference type="ARBA" id="ARBA00022946"/>
    </source>
</evidence>
<evidence type="ECO:0000259" key="18">
    <source>
        <dbReference type="SMART" id="SM00382"/>
    </source>
</evidence>
<dbReference type="FunFam" id="1.10.8.60:FF:000001">
    <property type="entry name" value="ATP-dependent zinc metalloprotease FtsH"/>
    <property type="match status" value="1"/>
</dbReference>
<dbReference type="Gene3D" id="1.20.58.760">
    <property type="entry name" value="Peptidase M41"/>
    <property type="match status" value="1"/>
</dbReference>
<keyword evidence="20" id="KW-1185">Reference proteome</keyword>
<dbReference type="Proteomes" id="UP000289726">
    <property type="component" value="Chromosome"/>
</dbReference>
<dbReference type="SUPFAM" id="SSF52540">
    <property type="entry name" value="P-loop containing nucleoside triphosphate hydrolases"/>
    <property type="match status" value="1"/>
</dbReference>
<keyword evidence="14 19" id="KW-0482">Metalloprotease</keyword>
<comment type="similarity">
    <text evidence="16">Belongs to the AAA ATPase family.</text>
</comment>
<dbReference type="InterPro" id="IPR027417">
    <property type="entry name" value="P-loop_NTPase"/>
</dbReference>
<evidence type="ECO:0000313" key="20">
    <source>
        <dbReference type="Proteomes" id="UP000289726"/>
    </source>
</evidence>
<evidence type="ECO:0000256" key="10">
    <source>
        <dbReference type="ARBA" id="ARBA00022833"/>
    </source>
</evidence>